<dbReference type="Gene3D" id="3.40.50.2000">
    <property type="entry name" value="Glycogen Phosphorylase B"/>
    <property type="match status" value="2"/>
</dbReference>
<evidence type="ECO:0000259" key="7">
    <source>
        <dbReference type="Pfam" id="PF00534"/>
    </source>
</evidence>
<comment type="catalytic activity">
    <reaction evidence="6">
        <text>queuosine(34) in tRNA(Asp) + GDP-alpha-D-mannose = O-4''-alpha-D-mannosylqueuosine(34) in tRNA(Asp) + GDP + H(+)</text>
        <dbReference type="Rhea" id="RHEA:12885"/>
        <dbReference type="Rhea" id="RHEA-COMP:18572"/>
        <dbReference type="Rhea" id="RHEA-COMP:18581"/>
        <dbReference type="ChEBI" id="CHEBI:15378"/>
        <dbReference type="ChEBI" id="CHEBI:57527"/>
        <dbReference type="ChEBI" id="CHEBI:58189"/>
        <dbReference type="ChEBI" id="CHEBI:194431"/>
        <dbReference type="ChEBI" id="CHEBI:194442"/>
        <dbReference type="EC" id="2.4.1.110"/>
    </reaction>
    <physiologicalReaction direction="left-to-right" evidence="6">
        <dbReference type="Rhea" id="RHEA:12886"/>
    </physiologicalReaction>
</comment>
<dbReference type="EMBL" id="JBHSWE010000001">
    <property type="protein sequence ID" value="MFC6671485.1"/>
    <property type="molecule type" value="Genomic_DNA"/>
</dbReference>
<sequence length="395" mass="44213">MRILLLSAYDAASHRHWRRGLTARFPEFDWTVLTLPARYFAWRVRGNSLSWAFGERDTLSRRYDLVIATSMTDLSALRGLVPSLTSTPTLVYFHENQFAYPSSGREKSSVEPQILNLYTALCADRILFNSAFNRDSLIEGARRLLKKLPDQVPPGLPERLAERALVVPVPLADEHFQAPAGIAPQHPWHGANRAGPVRIVWAARWEFDKGPDRLQAILRELERRGLDYRLALLGERFRHSPAEFDAIATEFRHRLDQFGYAATRAEYRAWLRGGDIVLSTATHEFQGLAVLEAVAAGCIPVLPDRQVYPELFDEQYLYRDCAADIRQEACAAADTLIRHASRLRDQGVSAPAVDRFSWAALRQTYARLIDQLAGSASAGATAFENGKAAKANGSG</sequence>
<comment type="caution">
    <text evidence="9">The sequence shown here is derived from an EMBL/GenBank/DDBJ whole genome shotgun (WGS) entry which is preliminary data.</text>
</comment>
<dbReference type="PANTHER" id="PTHR13615:SF3">
    <property type="entry name" value="GLYCOSYLTRANSFERASE-LIKE DOMAIN-CONTAINING PROTEIN 1"/>
    <property type="match status" value="1"/>
</dbReference>
<keyword evidence="2" id="KW-0328">Glycosyltransferase</keyword>
<evidence type="ECO:0000313" key="9">
    <source>
        <dbReference type="EMBL" id="MFC6671485.1"/>
    </source>
</evidence>
<proteinExistence type="inferred from homology"/>
<evidence type="ECO:0000256" key="6">
    <source>
        <dbReference type="ARBA" id="ARBA00048439"/>
    </source>
</evidence>
<gene>
    <name evidence="9" type="ORF">ACFQDL_16480</name>
</gene>
<dbReference type="RefSeq" id="WP_379909990.1">
    <property type="nucleotide sequence ID" value="NZ_JBHSWE010000001.1"/>
</dbReference>
<dbReference type="InterPro" id="IPR001296">
    <property type="entry name" value="Glyco_trans_1"/>
</dbReference>
<feature type="domain" description="tRNA-queuosine alpha-mannosyltransferase N-terminal" evidence="8">
    <location>
        <begin position="2"/>
        <end position="171"/>
    </location>
</feature>
<evidence type="ECO:0000256" key="2">
    <source>
        <dbReference type="ARBA" id="ARBA00022676"/>
    </source>
</evidence>
<dbReference type="PANTHER" id="PTHR13615">
    <property type="entry name" value="GLYCOSYLTRANSFERASE-LIKE 1"/>
    <property type="match status" value="1"/>
</dbReference>
<dbReference type="InterPro" id="IPR051862">
    <property type="entry name" value="GT-like_domain_containing_1"/>
</dbReference>
<dbReference type="SUPFAM" id="SSF53756">
    <property type="entry name" value="UDP-Glycosyltransferase/glycogen phosphorylase"/>
    <property type="match status" value="1"/>
</dbReference>
<dbReference type="Proteomes" id="UP001596422">
    <property type="component" value="Unassembled WGS sequence"/>
</dbReference>
<evidence type="ECO:0000259" key="8">
    <source>
        <dbReference type="Pfam" id="PF12038"/>
    </source>
</evidence>
<name>A0ABW2A203_9GAMM</name>
<dbReference type="Pfam" id="PF12038">
    <property type="entry name" value="QTMAN_N"/>
    <property type="match status" value="1"/>
</dbReference>
<organism evidence="9 10">
    <name type="scientific">Marinobacterium aestuariivivens</name>
    <dbReference type="NCBI Taxonomy" id="1698799"/>
    <lineage>
        <taxon>Bacteria</taxon>
        <taxon>Pseudomonadati</taxon>
        <taxon>Pseudomonadota</taxon>
        <taxon>Gammaproteobacteria</taxon>
        <taxon>Oceanospirillales</taxon>
        <taxon>Oceanospirillaceae</taxon>
        <taxon>Marinobacterium</taxon>
    </lineage>
</organism>
<protein>
    <recommendedName>
        <fullName evidence="5">tRNA-queuosine alpha-mannosyltransferase</fullName>
        <ecNumber evidence="4">2.4.1.110</ecNumber>
    </recommendedName>
</protein>
<keyword evidence="10" id="KW-1185">Reference proteome</keyword>
<comment type="similarity">
    <text evidence="1">Belongs to the glycosyltransferase group 1 family. Glycosyltransferase 4 subfamily.</text>
</comment>
<accession>A0ABW2A203</accession>
<dbReference type="InterPro" id="IPR022701">
    <property type="entry name" value="QTMAN_N"/>
</dbReference>
<dbReference type="EC" id="2.4.1.110" evidence="4"/>
<feature type="domain" description="Glycosyl transferase family 1" evidence="7">
    <location>
        <begin position="196"/>
        <end position="314"/>
    </location>
</feature>
<evidence type="ECO:0000256" key="4">
    <source>
        <dbReference type="ARBA" id="ARBA00044517"/>
    </source>
</evidence>
<evidence type="ECO:0000256" key="3">
    <source>
        <dbReference type="ARBA" id="ARBA00022679"/>
    </source>
</evidence>
<evidence type="ECO:0000256" key="1">
    <source>
        <dbReference type="ARBA" id="ARBA00009481"/>
    </source>
</evidence>
<dbReference type="Pfam" id="PF00534">
    <property type="entry name" value="Glycos_transf_1"/>
    <property type="match status" value="1"/>
</dbReference>
<evidence type="ECO:0000256" key="5">
    <source>
        <dbReference type="ARBA" id="ARBA00044539"/>
    </source>
</evidence>
<keyword evidence="3" id="KW-0808">Transferase</keyword>
<evidence type="ECO:0000313" key="10">
    <source>
        <dbReference type="Proteomes" id="UP001596422"/>
    </source>
</evidence>
<reference evidence="10" key="1">
    <citation type="journal article" date="2019" name="Int. J. Syst. Evol. Microbiol.">
        <title>The Global Catalogue of Microorganisms (GCM) 10K type strain sequencing project: providing services to taxonomists for standard genome sequencing and annotation.</title>
        <authorList>
            <consortium name="The Broad Institute Genomics Platform"/>
            <consortium name="The Broad Institute Genome Sequencing Center for Infectious Disease"/>
            <person name="Wu L."/>
            <person name="Ma J."/>
        </authorList>
    </citation>
    <scope>NUCLEOTIDE SEQUENCE [LARGE SCALE GENOMIC DNA]</scope>
    <source>
        <strain evidence="10">NBRC 111756</strain>
    </source>
</reference>